<dbReference type="Proteomes" id="UP000249464">
    <property type="component" value="Unassembled WGS sequence"/>
</dbReference>
<dbReference type="STRING" id="796604.A0A2X0LQL3"/>
<dbReference type="AlphaFoldDB" id="A0A2X0LQL3"/>
<feature type="region of interest" description="Disordered" evidence="1">
    <location>
        <begin position="86"/>
        <end position="105"/>
    </location>
</feature>
<dbReference type="Gene3D" id="1.25.40.990">
    <property type="match status" value="1"/>
</dbReference>
<gene>
    <name evidence="2" type="primary">BQ5605_C010g06150</name>
    <name evidence="2" type="ORF">BQ5605_C010G06150</name>
</gene>
<dbReference type="PANTHER" id="PTHR39398:SF1">
    <property type="entry name" value="CSN8_PSMD8_EIF3K DOMAIN-CONTAINING PROTEIN"/>
    <property type="match status" value="1"/>
</dbReference>
<organism evidence="2 3">
    <name type="scientific">Microbotryum silenes-dioicae</name>
    <dbReference type="NCBI Taxonomy" id="796604"/>
    <lineage>
        <taxon>Eukaryota</taxon>
        <taxon>Fungi</taxon>
        <taxon>Dikarya</taxon>
        <taxon>Basidiomycota</taxon>
        <taxon>Pucciniomycotina</taxon>
        <taxon>Microbotryomycetes</taxon>
        <taxon>Microbotryales</taxon>
        <taxon>Microbotryaceae</taxon>
        <taxon>Microbotryum</taxon>
    </lineage>
</organism>
<evidence type="ECO:0000256" key="1">
    <source>
        <dbReference type="SAM" id="MobiDB-lite"/>
    </source>
</evidence>
<feature type="region of interest" description="Disordered" evidence="1">
    <location>
        <begin position="1"/>
        <end position="53"/>
    </location>
</feature>
<name>A0A2X0LQL3_9BASI</name>
<keyword evidence="3" id="KW-1185">Reference proteome</keyword>
<protein>
    <submittedName>
        <fullName evidence="2">BQ5605_C010g06150 protein</fullName>
    </submittedName>
</protein>
<dbReference type="PANTHER" id="PTHR39398">
    <property type="entry name" value="YALI0F14311P"/>
    <property type="match status" value="1"/>
</dbReference>
<feature type="compositionally biased region" description="Low complexity" evidence="1">
    <location>
        <begin position="36"/>
        <end position="53"/>
    </location>
</feature>
<proteinExistence type="predicted"/>
<accession>A0A2X0LQL3</accession>
<evidence type="ECO:0000313" key="3">
    <source>
        <dbReference type="Proteomes" id="UP000249464"/>
    </source>
</evidence>
<evidence type="ECO:0000313" key="2">
    <source>
        <dbReference type="EMBL" id="SGY14349.1"/>
    </source>
</evidence>
<feature type="compositionally biased region" description="Low complexity" evidence="1">
    <location>
        <begin position="1"/>
        <end position="11"/>
    </location>
</feature>
<sequence length="386" mass="43134">MSNGGAVPGVWRRGGGVSGSSTSNAPTRHHHAPSNSRASGRTGAATARASGAARGAYSASHQAISSQGFTTARASIGRKLDPMELLQSPSRGLNGQADGVESLQDSSTQENFYDWIRAKIGHFETTWDAGTSFSRNSKPTHLSPKAQQELAIILLDLRKLREGLTCLRRDDAFALKGMFPIDKFDQETLPLRFNFRCLSVRNLGPPLPSRIQLVRRRHIYYTSLHLLFLLSSTKTSPTNPSLASQSVSDGKTAPDLPTFWATWEGLEPQVRRSPWVQSVRQLSSLLLRGDYIRFERILSSSVQAPSKYPSTTVWDPLQLVLIERFVPFVRTKAWERMSKSYKLKSDLEDWGWLSKVLLFDLEGGEGRQDGKERCRKWVEEFVRGRS</sequence>
<dbReference type="EMBL" id="FQNC01000012">
    <property type="protein sequence ID" value="SGY14349.1"/>
    <property type="molecule type" value="Genomic_DNA"/>
</dbReference>
<reference evidence="2 3" key="1">
    <citation type="submission" date="2016-11" db="EMBL/GenBank/DDBJ databases">
        <authorList>
            <person name="Jaros S."/>
            <person name="Januszkiewicz K."/>
            <person name="Wedrychowicz H."/>
        </authorList>
    </citation>
    <scope>NUCLEOTIDE SEQUENCE [LARGE SCALE GENOMIC DNA]</scope>
</reference>